<dbReference type="EMBL" id="CP011545">
    <property type="protein sequence ID" value="AKK08796.1"/>
    <property type="molecule type" value="Genomic_DNA"/>
</dbReference>
<dbReference type="KEGG" id="cted:CTEST_06795"/>
<dbReference type="Pfam" id="PF20464">
    <property type="entry name" value="MmeI_N"/>
    <property type="match status" value="1"/>
</dbReference>
<dbReference type="AlphaFoldDB" id="A0A0G3H5X4"/>
<feature type="domain" description="MmeI-like N-terminal" evidence="1">
    <location>
        <begin position="30"/>
        <end position="116"/>
    </location>
</feature>
<sequence length="132" mass="15011">MSRGVAMGIVLERVGERCCCKLQAESRDDFSHAWRKRINTWKVEVAGHTEKSAAQQLWSDLFRCFGIIPERIDLFERDAVRATTGNTGYIDLFWSGIVLGEAKSLGRDLEKAHQQHPTLQQHLRTNCLALTL</sequence>
<dbReference type="InterPro" id="IPR046817">
    <property type="entry name" value="MmeI_N"/>
</dbReference>
<evidence type="ECO:0000259" key="1">
    <source>
        <dbReference type="Pfam" id="PF20464"/>
    </source>
</evidence>
<dbReference type="STRING" id="136857.CTEST_06795"/>
<dbReference type="PATRIC" id="fig|136857.5.peg.1352"/>
<reference evidence="3" key="2">
    <citation type="submission" date="2015-05" db="EMBL/GenBank/DDBJ databases">
        <title>Complete genome sequence of Corynebacterium testudinoris DSM 44614, recovered from necrotic lesions in the mouth of a tortoise.</title>
        <authorList>
            <person name="Ruckert C."/>
            <person name="Albersmeier A."/>
            <person name="Winkler A."/>
            <person name="Tauch A."/>
        </authorList>
    </citation>
    <scope>NUCLEOTIDE SEQUENCE [LARGE SCALE GENOMIC DNA]</scope>
    <source>
        <strain evidence="3">DSM 44614</strain>
    </source>
</reference>
<evidence type="ECO:0000313" key="3">
    <source>
        <dbReference type="Proteomes" id="UP000035540"/>
    </source>
</evidence>
<proteinExistence type="predicted"/>
<reference evidence="2 3" key="1">
    <citation type="journal article" date="2015" name="Genome Announc.">
        <title>Complete Genome Sequence of the Type Strain Corynebacterium testudinoris DSM 44614, Recovered from Necrotic Lesions in the Mouth of a Tortoise.</title>
        <authorList>
            <person name="Ruckert C."/>
            <person name="Kriete M."/>
            <person name="Jaenicke S."/>
            <person name="Winkler A."/>
            <person name="Tauch A."/>
        </authorList>
    </citation>
    <scope>NUCLEOTIDE SEQUENCE [LARGE SCALE GENOMIC DNA]</scope>
    <source>
        <strain evidence="2 3">DSM 44614</strain>
    </source>
</reference>
<evidence type="ECO:0000313" key="2">
    <source>
        <dbReference type="EMBL" id="AKK08796.1"/>
    </source>
</evidence>
<organism evidence="2 3">
    <name type="scientific">Corynebacterium testudinoris</name>
    <dbReference type="NCBI Taxonomy" id="136857"/>
    <lineage>
        <taxon>Bacteria</taxon>
        <taxon>Bacillati</taxon>
        <taxon>Actinomycetota</taxon>
        <taxon>Actinomycetes</taxon>
        <taxon>Mycobacteriales</taxon>
        <taxon>Corynebacteriaceae</taxon>
        <taxon>Corynebacterium</taxon>
    </lineage>
</organism>
<name>A0A0G3H5X4_9CORY</name>
<keyword evidence="3" id="KW-1185">Reference proteome</keyword>
<gene>
    <name evidence="2" type="ORF">CTEST_06795</name>
</gene>
<protein>
    <recommendedName>
        <fullName evidence="1">MmeI-like N-terminal domain-containing protein</fullName>
    </recommendedName>
</protein>
<dbReference type="Proteomes" id="UP000035540">
    <property type="component" value="Chromosome"/>
</dbReference>
<accession>A0A0G3H5X4</accession>